<dbReference type="Proteomes" id="UP001224775">
    <property type="component" value="Unassembled WGS sequence"/>
</dbReference>
<keyword evidence="4 5" id="KW-0472">Membrane</keyword>
<evidence type="ECO:0000256" key="5">
    <source>
        <dbReference type="SAM" id="Phobius"/>
    </source>
</evidence>
<dbReference type="InterPro" id="IPR037185">
    <property type="entry name" value="EmrE-like"/>
</dbReference>
<feature type="transmembrane region" description="Helical" evidence="5">
    <location>
        <begin position="203"/>
        <end position="221"/>
    </location>
</feature>
<comment type="caution">
    <text evidence="7">The sequence shown here is derived from an EMBL/GenBank/DDBJ whole genome shotgun (WGS) entry which is preliminary data.</text>
</comment>
<dbReference type="GO" id="GO:0016020">
    <property type="term" value="C:membrane"/>
    <property type="evidence" value="ECO:0007669"/>
    <property type="project" value="UniProtKB-SubCell"/>
</dbReference>
<evidence type="ECO:0000256" key="2">
    <source>
        <dbReference type="ARBA" id="ARBA00022692"/>
    </source>
</evidence>
<protein>
    <submittedName>
        <fullName evidence="7">Triose-phosphate transporter family protein</fullName>
    </submittedName>
</protein>
<gene>
    <name evidence="7" type="ORF">QTG54_012630</name>
</gene>
<evidence type="ECO:0000256" key="1">
    <source>
        <dbReference type="ARBA" id="ARBA00004141"/>
    </source>
</evidence>
<dbReference type="PANTHER" id="PTHR11132">
    <property type="entry name" value="SOLUTE CARRIER FAMILY 35"/>
    <property type="match status" value="1"/>
</dbReference>
<dbReference type="Pfam" id="PF03151">
    <property type="entry name" value="TPT"/>
    <property type="match status" value="1"/>
</dbReference>
<evidence type="ECO:0000256" key="4">
    <source>
        <dbReference type="ARBA" id="ARBA00023136"/>
    </source>
</evidence>
<reference evidence="7" key="1">
    <citation type="submission" date="2023-06" db="EMBL/GenBank/DDBJ databases">
        <title>Survivors Of The Sea: Transcriptome response of Skeletonema marinoi to long-term dormancy.</title>
        <authorList>
            <person name="Pinder M.I.M."/>
            <person name="Kourtchenko O."/>
            <person name="Robertson E.K."/>
            <person name="Larsson T."/>
            <person name="Maumus F."/>
            <person name="Osuna-Cruz C.M."/>
            <person name="Vancaester E."/>
            <person name="Stenow R."/>
            <person name="Vandepoele K."/>
            <person name="Ploug H."/>
            <person name="Bruchert V."/>
            <person name="Godhe A."/>
            <person name="Topel M."/>
        </authorList>
    </citation>
    <scope>NUCLEOTIDE SEQUENCE</scope>
    <source>
        <strain evidence="7">R05AC</strain>
    </source>
</reference>
<name>A0AAD8XZZ7_9STRA</name>
<feature type="transmembrane region" description="Helical" evidence="5">
    <location>
        <begin position="70"/>
        <end position="92"/>
    </location>
</feature>
<dbReference type="AlphaFoldDB" id="A0AAD8XZZ7"/>
<keyword evidence="8" id="KW-1185">Reference proteome</keyword>
<evidence type="ECO:0000313" key="8">
    <source>
        <dbReference type="Proteomes" id="UP001224775"/>
    </source>
</evidence>
<dbReference type="InterPro" id="IPR004853">
    <property type="entry name" value="Sugar_P_trans_dom"/>
</dbReference>
<evidence type="ECO:0000313" key="7">
    <source>
        <dbReference type="EMBL" id="KAK1736608.1"/>
    </source>
</evidence>
<sequence length="433" mass="47720">MNPRLSANTKMPIDVLRNNFRVICLFALWFALNILYNITNKWALEDVREKVIEAASQQNDFEVSYLSSSLPITIGCIQFGIGSAYACFLWLLRIRPVPHADELSRGMTVVKRNCIGLVRMIRSAQLTESFRIAIVSPRERSNIPSPATLRDTSKIAVYHTFGQLCTIMSLSTNSISFAHVIKAMEPLFSAVASWLVLGQVMNIRVYMSLLPVVFGVALACAGAKEFSWVSFWSGMGSNAFFAMRGVVSKTVMEKSVSQRARIINDTDVDQRERGYLHGSQMSPANLFAAVTCVSFLLSIPLALISEGSILKMLANQSAEKEGQDMSQTLAYIISSGAFHYLNNEVMYVTLSKVHPITLAVGNTAKRVFIIVAGVMVFSTPVTVETAIGATIGIGGVFVYSLMKQWYDNSGQHSTNEATEEDVQTTELAHTHVI</sequence>
<feature type="transmembrane region" description="Helical" evidence="5">
    <location>
        <begin position="20"/>
        <end position="38"/>
    </location>
</feature>
<feature type="transmembrane region" description="Helical" evidence="5">
    <location>
        <begin position="286"/>
        <end position="304"/>
    </location>
</feature>
<accession>A0AAD8XZZ7</accession>
<keyword evidence="2 5" id="KW-0812">Transmembrane</keyword>
<keyword evidence="3 5" id="KW-1133">Transmembrane helix</keyword>
<evidence type="ECO:0000259" key="6">
    <source>
        <dbReference type="Pfam" id="PF03151"/>
    </source>
</evidence>
<dbReference type="SUPFAM" id="SSF103481">
    <property type="entry name" value="Multidrug resistance efflux transporter EmrE"/>
    <property type="match status" value="2"/>
</dbReference>
<feature type="domain" description="Sugar phosphate transporter" evidence="6">
    <location>
        <begin position="21"/>
        <end position="400"/>
    </location>
</feature>
<dbReference type="InterPro" id="IPR050186">
    <property type="entry name" value="TPT_transporter"/>
</dbReference>
<comment type="subcellular location">
    <subcellularLocation>
        <location evidence="1">Membrane</location>
        <topology evidence="1">Multi-pass membrane protein</topology>
    </subcellularLocation>
</comment>
<evidence type="ECO:0000256" key="3">
    <source>
        <dbReference type="ARBA" id="ARBA00022989"/>
    </source>
</evidence>
<organism evidence="7 8">
    <name type="scientific">Skeletonema marinoi</name>
    <dbReference type="NCBI Taxonomy" id="267567"/>
    <lineage>
        <taxon>Eukaryota</taxon>
        <taxon>Sar</taxon>
        <taxon>Stramenopiles</taxon>
        <taxon>Ochrophyta</taxon>
        <taxon>Bacillariophyta</taxon>
        <taxon>Coscinodiscophyceae</taxon>
        <taxon>Thalassiosirophycidae</taxon>
        <taxon>Thalassiosirales</taxon>
        <taxon>Skeletonemataceae</taxon>
        <taxon>Skeletonema</taxon>
        <taxon>Skeletonema marinoi-dohrnii complex</taxon>
    </lineage>
</organism>
<proteinExistence type="predicted"/>
<dbReference type="EMBL" id="JATAAI010000028">
    <property type="protein sequence ID" value="KAK1736608.1"/>
    <property type="molecule type" value="Genomic_DNA"/>
</dbReference>